<keyword evidence="7 8" id="KW-0143">Chaperone</keyword>
<dbReference type="GO" id="GO:0005789">
    <property type="term" value="C:endoplasmic reticulum membrane"/>
    <property type="evidence" value="ECO:0007669"/>
    <property type="project" value="UniProtKB-SubCell"/>
</dbReference>
<dbReference type="InterPro" id="IPR009033">
    <property type="entry name" value="Calreticulin/calnexin_P_dom_sf"/>
</dbReference>
<dbReference type="GO" id="GO:0051082">
    <property type="term" value="F:unfolded protein binding"/>
    <property type="evidence" value="ECO:0007669"/>
    <property type="project" value="InterPro"/>
</dbReference>
<dbReference type="PANTHER" id="PTHR11073:SF1">
    <property type="entry name" value="CALNEXIN 14D-RELATED"/>
    <property type="match status" value="1"/>
</dbReference>
<dbReference type="InterPro" id="IPR001580">
    <property type="entry name" value="Calret/calnex"/>
</dbReference>
<feature type="compositionally biased region" description="Polar residues" evidence="9">
    <location>
        <begin position="1"/>
        <end position="10"/>
    </location>
</feature>
<dbReference type="Pfam" id="PF00262">
    <property type="entry name" value="Calreticulin"/>
    <property type="match status" value="1"/>
</dbReference>
<comment type="subcellular location">
    <subcellularLocation>
        <location evidence="1">Endoplasmic reticulum membrane</location>
        <topology evidence="1">Single-pass membrane protein</topology>
    </subcellularLocation>
</comment>
<evidence type="ECO:0000313" key="11">
    <source>
        <dbReference type="Proteomes" id="UP000015106"/>
    </source>
</evidence>
<dbReference type="Gene3D" id="2.10.250.10">
    <property type="entry name" value="Calreticulin/calnexin, P domain"/>
    <property type="match status" value="1"/>
</dbReference>
<evidence type="ECO:0000256" key="3">
    <source>
        <dbReference type="ARBA" id="ARBA00022692"/>
    </source>
</evidence>
<sequence length="171" mass="19575">RRSAKQTFVSANDFEPALIPSKTIPDPDKKPDDWDERAKIPDPDAVKPDDWDENAPIEIVDEKATKPEGWLVDEPEEIDDPEAASPDRTGMMRRMANGRHQRWTTNPKCKKAPGCGKWKKPMKDNPAYKGKWHAPLIDNPNYKGSWKPQEIPNLEYYIELDKPDFDPIAAI</sequence>
<evidence type="ECO:0000256" key="6">
    <source>
        <dbReference type="ARBA" id="ARBA00023136"/>
    </source>
</evidence>
<evidence type="ECO:0000256" key="2">
    <source>
        <dbReference type="ARBA" id="ARBA00010983"/>
    </source>
</evidence>
<evidence type="ECO:0000256" key="1">
    <source>
        <dbReference type="ARBA" id="ARBA00004389"/>
    </source>
</evidence>
<name>A0A8R7TC91_TRIUA</name>
<organism evidence="10 11">
    <name type="scientific">Triticum urartu</name>
    <name type="common">Red wild einkorn</name>
    <name type="synonym">Crithodium urartu</name>
    <dbReference type="NCBI Taxonomy" id="4572"/>
    <lineage>
        <taxon>Eukaryota</taxon>
        <taxon>Viridiplantae</taxon>
        <taxon>Streptophyta</taxon>
        <taxon>Embryophyta</taxon>
        <taxon>Tracheophyta</taxon>
        <taxon>Spermatophyta</taxon>
        <taxon>Magnoliopsida</taxon>
        <taxon>Liliopsida</taxon>
        <taxon>Poales</taxon>
        <taxon>Poaceae</taxon>
        <taxon>BOP clade</taxon>
        <taxon>Pooideae</taxon>
        <taxon>Triticodae</taxon>
        <taxon>Triticeae</taxon>
        <taxon>Triticinae</taxon>
        <taxon>Triticum</taxon>
    </lineage>
</organism>
<keyword evidence="6" id="KW-0472">Membrane</keyword>
<dbReference type="Gramene" id="TuG1812G0200000385.01.T01">
    <property type="protein sequence ID" value="TuG1812G0200000385.01.T01.cds377790"/>
    <property type="gene ID" value="TuG1812G0200000385.01"/>
</dbReference>
<dbReference type="GO" id="GO:0005509">
    <property type="term" value="F:calcium ion binding"/>
    <property type="evidence" value="ECO:0007669"/>
    <property type="project" value="InterPro"/>
</dbReference>
<evidence type="ECO:0000256" key="5">
    <source>
        <dbReference type="ARBA" id="ARBA00022989"/>
    </source>
</evidence>
<keyword evidence="4 8" id="KW-0256">Endoplasmic reticulum</keyword>
<dbReference type="SUPFAM" id="SSF63887">
    <property type="entry name" value="P-domain of calnexin/calreticulin"/>
    <property type="match status" value="1"/>
</dbReference>
<dbReference type="AlphaFoldDB" id="A0A8R7TC91"/>
<dbReference type="EnsemblPlants" id="TuG1812G0200000385.01.T01">
    <property type="protein sequence ID" value="TuG1812G0200000385.01.T01.cds377790"/>
    <property type="gene ID" value="TuG1812G0200000385.01"/>
</dbReference>
<reference evidence="10" key="3">
    <citation type="submission" date="2022-06" db="UniProtKB">
        <authorList>
            <consortium name="EnsemblPlants"/>
        </authorList>
    </citation>
    <scope>IDENTIFICATION</scope>
</reference>
<keyword evidence="11" id="KW-1185">Reference proteome</keyword>
<dbReference type="PANTHER" id="PTHR11073">
    <property type="entry name" value="CALRETICULIN AND CALNEXIN"/>
    <property type="match status" value="1"/>
</dbReference>
<dbReference type="PRINTS" id="PR00626">
    <property type="entry name" value="CALRETICULIN"/>
</dbReference>
<evidence type="ECO:0008006" key="12">
    <source>
        <dbReference type="Google" id="ProtNLM"/>
    </source>
</evidence>
<dbReference type="FunFam" id="2.10.250.10:FF:000001">
    <property type="entry name" value="Calnexin homolog"/>
    <property type="match status" value="1"/>
</dbReference>
<feature type="region of interest" description="Disordered" evidence="9">
    <location>
        <begin position="1"/>
        <end position="122"/>
    </location>
</feature>
<dbReference type="GO" id="GO:0006457">
    <property type="term" value="P:protein folding"/>
    <property type="evidence" value="ECO:0007669"/>
    <property type="project" value="InterPro"/>
</dbReference>
<evidence type="ECO:0000256" key="9">
    <source>
        <dbReference type="SAM" id="MobiDB-lite"/>
    </source>
</evidence>
<dbReference type="PROSITE" id="PS00805">
    <property type="entry name" value="CALRETICULIN_REPEAT"/>
    <property type="match status" value="1"/>
</dbReference>
<evidence type="ECO:0000256" key="7">
    <source>
        <dbReference type="ARBA" id="ARBA00023186"/>
    </source>
</evidence>
<keyword evidence="5" id="KW-1133">Transmembrane helix</keyword>
<dbReference type="InterPro" id="IPR018124">
    <property type="entry name" value="Calret/calnex_CS"/>
</dbReference>
<reference evidence="10" key="2">
    <citation type="submission" date="2018-03" db="EMBL/GenBank/DDBJ databases">
        <title>The Triticum urartu genome reveals the dynamic nature of wheat genome evolution.</title>
        <authorList>
            <person name="Ling H."/>
            <person name="Ma B."/>
            <person name="Shi X."/>
            <person name="Liu H."/>
            <person name="Dong L."/>
            <person name="Sun H."/>
            <person name="Cao Y."/>
            <person name="Gao Q."/>
            <person name="Zheng S."/>
            <person name="Li Y."/>
            <person name="Yu Y."/>
            <person name="Du H."/>
            <person name="Qi M."/>
            <person name="Li Y."/>
            <person name="Yu H."/>
            <person name="Cui Y."/>
            <person name="Wang N."/>
            <person name="Chen C."/>
            <person name="Wu H."/>
            <person name="Zhao Y."/>
            <person name="Zhang J."/>
            <person name="Li Y."/>
            <person name="Zhou W."/>
            <person name="Zhang B."/>
            <person name="Hu W."/>
            <person name="Eijk M."/>
            <person name="Tang J."/>
            <person name="Witsenboer H."/>
            <person name="Zhao S."/>
            <person name="Li Z."/>
            <person name="Zhang A."/>
            <person name="Wang D."/>
            <person name="Liang C."/>
        </authorList>
    </citation>
    <scope>NUCLEOTIDE SEQUENCE [LARGE SCALE GENOMIC DNA]</scope>
    <source>
        <strain evidence="10">cv. G1812</strain>
    </source>
</reference>
<accession>A0A8R7TC91</accession>
<feature type="compositionally biased region" description="Acidic residues" evidence="9">
    <location>
        <begin position="71"/>
        <end position="82"/>
    </location>
</feature>
<dbReference type="GO" id="GO:0036503">
    <property type="term" value="P:ERAD pathway"/>
    <property type="evidence" value="ECO:0007669"/>
    <property type="project" value="TreeGrafter"/>
</dbReference>
<protein>
    <recommendedName>
        <fullName evidence="12">Calreticulin</fullName>
    </recommendedName>
</protein>
<proteinExistence type="inferred from homology"/>
<dbReference type="Proteomes" id="UP000015106">
    <property type="component" value="Chromosome 2"/>
</dbReference>
<evidence type="ECO:0000256" key="4">
    <source>
        <dbReference type="ARBA" id="ARBA00022824"/>
    </source>
</evidence>
<evidence type="ECO:0000256" key="8">
    <source>
        <dbReference type="RuleBase" id="RU362126"/>
    </source>
</evidence>
<keyword evidence="3" id="KW-0812">Transmembrane</keyword>
<reference evidence="11" key="1">
    <citation type="journal article" date="2013" name="Nature">
        <title>Draft genome of the wheat A-genome progenitor Triticum urartu.</title>
        <authorList>
            <person name="Ling H.Q."/>
            <person name="Zhao S."/>
            <person name="Liu D."/>
            <person name="Wang J."/>
            <person name="Sun H."/>
            <person name="Zhang C."/>
            <person name="Fan H."/>
            <person name="Li D."/>
            <person name="Dong L."/>
            <person name="Tao Y."/>
            <person name="Gao C."/>
            <person name="Wu H."/>
            <person name="Li Y."/>
            <person name="Cui Y."/>
            <person name="Guo X."/>
            <person name="Zheng S."/>
            <person name="Wang B."/>
            <person name="Yu K."/>
            <person name="Liang Q."/>
            <person name="Yang W."/>
            <person name="Lou X."/>
            <person name="Chen J."/>
            <person name="Feng M."/>
            <person name="Jian J."/>
            <person name="Zhang X."/>
            <person name="Luo G."/>
            <person name="Jiang Y."/>
            <person name="Liu J."/>
            <person name="Wang Z."/>
            <person name="Sha Y."/>
            <person name="Zhang B."/>
            <person name="Wu H."/>
            <person name="Tang D."/>
            <person name="Shen Q."/>
            <person name="Xue P."/>
            <person name="Zou S."/>
            <person name="Wang X."/>
            <person name="Liu X."/>
            <person name="Wang F."/>
            <person name="Yang Y."/>
            <person name="An X."/>
            <person name="Dong Z."/>
            <person name="Zhang K."/>
            <person name="Zhang X."/>
            <person name="Luo M.C."/>
            <person name="Dvorak J."/>
            <person name="Tong Y."/>
            <person name="Wang J."/>
            <person name="Yang H."/>
            <person name="Li Z."/>
            <person name="Wang D."/>
            <person name="Zhang A."/>
            <person name="Wang J."/>
        </authorList>
    </citation>
    <scope>NUCLEOTIDE SEQUENCE</scope>
    <source>
        <strain evidence="11">cv. G1812</strain>
    </source>
</reference>
<feature type="compositionally biased region" description="Basic and acidic residues" evidence="9">
    <location>
        <begin position="25"/>
        <end position="49"/>
    </location>
</feature>
<comment type="similarity">
    <text evidence="2 8">Belongs to the calreticulin family.</text>
</comment>
<evidence type="ECO:0000313" key="10">
    <source>
        <dbReference type="EnsemblPlants" id="TuG1812G0200000385.01.T01.cds377790"/>
    </source>
</evidence>